<dbReference type="EMBL" id="CAKXYY010000013">
    <property type="protein sequence ID" value="CAH2353917.1"/>
    <property type="molecule type" value="Genomic_DNA"/>
</dbReference>
<evidence type="ECO:0000313" key="1">
    <source>
        <dbReference type="EMBL" id="CAH2353917.1"/>
    </source>
</evidence>
<keyword evidence="2" id="KW-1185">Reference proteome</keyword>
<sequence>MDNKIKNGPVSEWIVPFFKAMVMDLSPQIVNFGLYSLVKMDRITTEFYIFTMSSFVMYYKTNWAQEDIQLDERRKV</sequence>
<protein>
    <submittedName>
        <fullName evidence="1">Uncharacterized protein</fullName>
    </submittedName>
</protein>
<comment type="caution">
    <text evidence="1">The sequence shown here is derived from an EMBL/GenBank/DDBJ whole genome shotgun (WGS) entry which is preliminary data.</text>
</comment>
<organism evidence="1 2">
    <name type="scientific">[Candida] railenensis</name>
    <dbReference type="NCBI Taxonomy" id="45579"/>
    <lineage>
        <taxon>Eukaryota</taxon>
        <taxon>Fungi</taxon>
        <taxon>Dikarya</taxon>
        <taxon>Ascomycota</taxon>
        <taxon>Saccharomycotina</taxon>
        <taxon>Pichiomycetes</taxon>
        <taxon>Debaryomycetaceae</taxon>
        <taxon>Kurtzmaniella</taxon>
    </lineage>
</organism>
<proteinExistence type="predicted"/>
<evidence type="ECO:0000313" key="2">
    <source>
        <dbReference type="Proteomes" id="UP000837801"/>
    </source>
</evidence>
<gene>
    <name evidence="1" type="ORF">CLIB1423_13S01838</name>
</gene>
<name>A0A9P0QR05_9ASCO</name>
<dbReference type="Proteomes" id="UP000837801">
    <property type="component" value="Unassembled WGS sequence"/>
</dbReference>
<accession>A0A9P0QR05</accession>
<reference evidence="1" key="1">
    <citation type="submission" date="2022-03" db="EMBL/GenBank/DDBJ databases">
        <authorList>
            <person name="Legras J.-L."/>
            <person name="Devillers H."/>
            <person name="Grondin C."/>
        </authorList>
    </citation>
    <scope>NUCLEOTIDE SEQUENCE</scope>
    <source>
        <strain evidence="1">CLIB 1423</strain>
    </source>
</reference>
<dbReference type="AlphaFoldDB" id="A0A9P0QR05"/>